<dbReference type="AlphaFoldDB" id="R8B0A2"/>
<feature type="domain" description="Solute-binding protein family 3/N-terminal" evidence="3">
    <location>
        <begin position="24"/>
        <end position="245"/>
    </location>
</feature>
<evidence type="ECO:0000259" key="3">
    <source>
        <dbReference type="SMART" id="SM00062"/>
    </source>
</evidence>
<gene>
    <name evidence="4" type="ORF">MARLIPOL_10291</name>
</gene>
<evidence type="ECO:0000313" key="5">
    <source>
        <dbReference type="Proteomes" id="UP000016540"/>
    </source>
</evidence>
<evidence type="ECO:0000256" key="2">
    <source>
        <dbReference type="ARBA" id="ARBA00022729"/>
    </source>
</evidence>
<dbReference type="Pfam" id="PF00497">
    <property type="entry name" value="SBP_bac_3"/>
    <property type="match status" value="1"/>
</dbReference>
<keyword evidence="5" id="KW-1185">Reference proteome</keyword>
<dbReference type="SUPFAM" id="SSF53850">
    <property type="entry name" value="Periplasmic binding protein-like II"/>
    <property type="match status" value="1"/>
</dbReference>
<dbReference type="PANTHER" id="PTHR35936:SF6">
    <property type="entry name" value="AMINO ACID ABC TRANSPORTER SUBSTRATE-BINDING PAAT FAMILY PROTEIN"/>
    <property type="match status" value="1"/>
</dbReference>
<comment type="caution">
    <text evidence="4">The sequence shown here is derived from an EMBL/GenBank/DDBJ whole genome shotgun (WGS) entry which is preliminary data.</text>
</comment>
<proteinExistence type="inferred from homology"/>
<organism evidence="4 5">
    <name type="scientific">Marinobacter lipolyticus SM19</name>
    <dbReference type="NCBI Taxonomy" id="1318628"/>
    <lineage>
        <taxon>Bacteria</taxon>
        <taxon>Pseudomonadati</taxon>
        <taxon>Pseudomonadota</taxon>
        <taxon>Gammaproteobacteria</taxon>
        <taxon>Pseudomonadales</taxon>
        <taxon>Marinobacteraceae</taxon>
        <taxon>Marinobacter</taxon>
    </lineage>
</organism>
<dbReference type="EMBL" id="ASAD01000011">
    <property type="protein sequence ID" value="EON92003.1"/>
    <property type="molecule type" value="Genomic_DNA"/>
</dbReference>
<keyword evidence="2" id="KW-0732">Signal</keyword>
<dbReference type="Gene3D" id="3.40.190.10">
    <property type="entry name" value="Periplasmic binding protein-like II"/>
    <property type="match status" value="2"/>
</dbReference>
<comment type="similarity">
    <text evidence="1">Belongs to the bacterial solute-binding protein 3 family.</text>
</comment>
<dbReference type="InterPro" id="IPR001638">
    <property type="entry name" value="Solute-binding_3/MltF_N"/>
</dbReference>
<reference evidence="4 5" key="1">
    <citation type="journal article" date="2013" name="Genome Announc.">
        <title>Draft Genome Sequence of the Moderately Halophilic Bacterium Marinobacter lipolyticus Strain SM19.</title>
        <authorList>
            <person name="Papke R.T."/>
            <person name="de la Haba R.R."/>
            <person name="Infante-Dominguez C."/>
            <person name="Perez D."/>
            <person name="Sanchez-Porro C."/>
            <person name="Lapierre P."/>
            <person name="Ventosa A."/>
        </authorList>
    </citation>
    <scope>NUCLEOTIDE SEQUENCE [LARGE SCALE GENOMIC DNA]</scope>
    <source>
        <strain evidence="4 5">SM19</strain>
    </source>
</reference>
<sequence>MATVVVGVALMVTGGVQADESRPVLRIAYAEFPPIEYRDADGEAAGLFVELTRKVAEEAGYTPDFLYLPVGRIYLYMKTGEIDVWPGMTGIPSLREDVLESWVRPIPVQLSAWYVEGTPPLAHLDDLRGKTLIVIGGYTYGGLLQKLQIHEEVRISEAPHHRAGIDMLKRQRGDYLLDYREPVLDILNQPSDRVLRDSEVRTRHAAWLYSLANPRASLLREEFDDAYQRLAERGEVPPARELEKGVFIIPGFPEDLPR</sequence>
<dbReference type="HOGENOM" id="CLU_086353_0_0_6"/>
<dbReference type="STRING" id="1318628.MARLIPOL_10291"/>
<dbReference type="RefSeq" id="WP_012138074.1">
    <property type="nucleotide sequence ID" value="NZ_KE007325.1"/>
</dbReference>
<name>R8B0A2_9GAMM</name>
<dbReference type="PANTHER" id="PTHR35936">
    <property type="entry name" value="MEMBRANE-BOUND LYTIC MUREIN TRANSGLYCOSYLASE F"/>
    <property type="match status" value="1"/>
</dbReference>
<dbReference type="eggNOG" id="COG0834">
    <property type="taxonomic scope" value="Bacteria"/>
</dbReference>
<dbReference type="SMART" id="SM00062">
    <property type="entry name" value="PBPb"/>
    <property type="match status" value="1"/>
</dbReference>
<evidence type="ECO:0000313" key="4">
    <source>
        <dbReference type="EMBL" id="EON92003.1"/>
    </source>
</evidence>
<dbReference type="Proteomes" id="UP000016540">
    <property type="component" value="Unassembled WGS sequence"/>
</dbReference>
<dbReference type="PATRIC" id="fig|1318628.3.peg.2051"/>
<accession>R8B0A2</accession>
<evidence type="ECO:0000256" key="1">
    <source>
        <dbReference type="ARBA" id="ARBA00010333"/>
    </source>
</evidence>
<protein>
    <recommendedName>
        <fullName evidence="3">Solute-binding protein family 3/N-terminal domain-containing protein</fullName>
    </recommendedName>
</protein>